<feature type="compositionally biased region" description="Acidic residues" evidence="1">
    <location>
        <begin position="1"/>
        <end position="14"/>
    </location>
</feature>
<feature type="transmembrane region" description="Helical" evidence="2">
    <location>
        <begin position="128"/>
        <end position="149"/>
    </location>
</feature>
<evidence type="ECO:0000256" key="2">
    <source>
        <dbReference type="SAM" id="Phobius"/>
    </source>
</evidence>
<dbReference type="STRING" id="284577.SAMN05216571_101311"/>
<dbReference type="Proteomes" id="UP000198641">
    <property type="component" value="Unassembled WGS sequence"/>
</dbReference>
<evidence type="ECO:0000313" key="4">
    <source>
        <dbReference type="Proteomes" id="UP000198641"/>
    </source>
</evidence>
<keyword evidence="2" id="KW-1133">Transmembrane helix</keyword>
<protein>
    <submittedName>
        <fullName evidence="3">Uncharacterized protein</fullName>
    </submittedName>
</protein>
<feature type="region of interest" description="Disordered" evidence="1">
    <location>
        <begin position="387"/>
        <end position="407"/>
    </location>
</feature>
<accession>A0A1G7NBU7</accession>
<keyword evidence="2" id="KW-0812">Transmembrane</keyword>
<dbReference type="OrthoDB" id="6160351at2"/>
<sequence>MSDAEQPEQQDGYEDTAFTAERIPHQAPAPPKSTLGKLGDAFDMARLPWGNYIGINPSEFEYEYSGGWYRDYEYMGEKDFHDYNHLNEVRWSKFVDEDVSLIYRFFRFWFVIFSHGFSFIGPGGGKGGGWFFSGIAFVLFLFVVIGQVLHPERDDFFDLASVPFSFFAVCGVATIFKWLFEKYSIRFYKSNQNWSDDIAFCRRSGLVKTFRGNFPFYEFDAFIEMAADMKGNQRHTLKVRHRYPQHSPHPNTAVKGPLEFTFSTDTGSIAERYAMWDMLSRFMDVSQPLPDIPRLEPFRHLDPTTRAFDEAGKRGRPATYWRDLYAKVDEKELNRLRDEHHEKVNAAPWGSRPDLMAQSVPGYEGSYTAEPEDVNAYAHAPTKNVRFVERPAAASSNEASERDDTQR</sequence>
<dbReference type="AlphaFoldDB" id="A0A1G7NBU7"/>
<reference evidence="3 4" key="1">
    <citation type="submission" date="2016-10" db="EMBL/GenBank/DDBJ databases">
        <authorList>
            <person name="de Groot N.N."/>
        </authorList>
    </citation>
    <scope>NUCLEOTIDE SEQUENCE [LARGE SCALE GENOMIC DNA]</scope>
    <source>
        <strain evidence="3 4">BH539</strain>
    </source>
</reference>
<evidence type="ECO:0000313" key="3">
    <source>
        <dbReference type="EMBL" id="SDF70760.1"/>
    </source>
</evidence>
<feature type="region of interest" description="Disordered" evidence="1">
    <location>
        <begin position="1"/>
        <end position="34"/>
    </location>
</feature>
<feature type="transmembrane region" description="Helical" evidence="2">
    <location>
        <begin position="101"/>
        <end position="121"/>
    </location>
</feature>
<proteinExistence type="predicted"/>
<dbReference type="RefSeq" id="WP_092522382.1">
    <property type="nucleotide sequence ID" value="NZ_FNCI01000001.1"/>
</dbReference>
<keyword evidence="2" id="KW-0472">Membrane</keyword>
<feature type="transmembrane region" description="Helical" evidence="2">
    <location>
        <begin position="161"/>
        <end position="180"/>
    </location>
</feature>
<name>A0A1G7NBU7_9GAMM</name>
<keyword evidence="4" id="KW-1185">Reference proteome</keyword>
<gene>
    <name evidence="3" type="ORF">SAMN05216571_101311</name>
</gene>
<organism evidence="3 4">
    <name type="scientific">Onishia taeanensis</name>
    <dbReference type="NCBI Taxonomy" id="284577"/>
    <lineage>
        <taxon>Bacteria</taxon>
        <taxon>Pseudomonadati</taxon>
        <taxon>Pseudomonadota</taxon>
        <taxon>Gammaproteobacteria</taxon>
        <taxon>Oceanospirillales</taxon>
        <taxon>Halomonadaceae</taxon>
        <taxon>Onishia</taxon>
    </lineage>
</organism>
<evidence type="ECO:0000256" key="1">
    <source>
        <dbReference type="SAM" id="MobiDB-lite"/>
    </source>
</evidence>
<dbReference type="EMBL" id="FNCI01000001">
    <property type="protein sequence ID" value="SDF70760.1"/>
    <property type="molecule type" value="Genomic_DNA"/>
</dbReference>